<keyword evidence="6" id="KW-0411">Iron-sulfur</keyword>
<evidence type="ECO:0000256" key="2">
    <source>
        <dbReference type="ARBA" id="ARBA00022485"/>
    </source>
</evidence>
<evidence type="ECO:0000256" key="1">
    <source>
        <dbReference type="ARBA" id="ARBA00001966"/>
    </source>
</evidence>
<comment type="cofactor">
    <cofactor evidence="1">
        <name>[4Fe-4S] cluster</name>
        <dbReference type="ChEBI" id="CHEBI:49883"/>
    </cofactor>
</comment>
<dbReference type="SFLD" id="SFLDG01386">
    <property type="entry name" value="main_SPASM_domain-containing"/>
    <property type="match status" value="1"/>
</dbReference>
<evidence type="ECO:0000313" key="8">
    <source>
        <dbReference type="EMBL" id="SEH94336.1"/>
    </source>
</evidence>
<keyword evidence="3" id="KW-0949">S-adenosyl-L-methionine</keyword>
<dbReference type="STRING" id="1679444.PYTT_1939"/>
<name>A0A1C7P9E7_9BACT</name>
<evidence type="ECO:0000256" key="4">
    <source>
        <dbReference type="ARBA" id="ARBA00022723"/>
    </source>
</evidence>
<dbReference type="InterPro" id="IPR017200">
    <property type="entry name" value="PqqE-like"/>
</dbReference>
<dbReference type="KEGG" id="agl:PYTT_1939"/>
<dbReference type="PANTHER" id="PTHR11228:SF34">
    <property type="entry name" value="TUNGSTEN-CONTAINING ALDEHYDE FERREDOXIN OXIDOREDUCTASE COFACTOR MODIFYING PROTEIN"/>
    <property type="match status" value="1"/>
</dbReference>
<feature type="domain" description="Radical SAM core" evidence="7">
    <location>
        <begin position="11"/>
        <end position="227"/>
    </location>
</feature>
<dbReference type="InterPro" id="IPR013785">
    <property type="entry name" value="Aldolase_TIM"/>
</dbReference>
<dbReference type="InterPro" id="IPR006638">
    <property type="entry name" value="Elp3/MiaA/NifB-like_rSAM"/>
</dbReference>
<dbReference type="GO" id="GO:0051539">
    <property type="term" value="F:4 iron, 4 sulfur cluster binding"/>
    <property type="evidence" value="ECO:0007669"/>
    <property type="project" value="UniProtKB-KW"/>
</dbReference>
<gene>
    <name evidence="8" type="ORF">PYTT_1939</name>
</gene>
<proteinExistence type="predicted"/>
<dbReference type="RefSeq" id="WP_067777893.1">
    <property type="nucleotide sequence ID" value="NZ_LIGX01000041.1"/>
</dbReference>
<dbReference type="InterPro" id="IPR007197">
    <property type="entry name" value="rSAM"/>
</dbReference>
<dbReference type="Pfam" id="PF04055">
    <property type="entry name" value="Radical_SAM"/>
    <property type="match status" value="1"/>
</dbReference>
<dbReference type="PIRSF" id="PIRSF037420">
    <property type="entry name" value="PQQ_syn_pqqE"/>
    <property type="match status" value="1"/>
</dbReference>
<sequence>MRPSFENIDLNERPFLVFWEVTRACALACKHCRATAQPHADPQELSTEEALKLIDAIAVLRPPMLVLTGGDPMMRRDIFDLIRHAAGKGLRVALSPAATARLIHTDFMKLKEAGVQSMSLSLDGATQETHDAFRGVPDTYVRTLQAARMAQEAGMHLQINTTITRSTLGEVDAFLELMKELKPSMWSVFLLVPTGRASLDELPSAEEVEAVWHRLEELSVDVEFGVKTTEGHHYRRVALQEAKRKGAKPARHAVPTRDGKGIVFISHTGEIQPSGFLPMTAGNVRQDELAEVYRSHPLFVKLRDDDALEGKCGRCEYRRICGGSRARAYGMTGNAFASDPLCSYQPR</sequence>
<dbReference type="Gene3D" id="3.20.20.70">
    <property type="entry name" value="Aldolase class I"/>
    <property type="match status" value="1"/>
</dbReference>
<dbReference type="PATRIC" id="fig|1679444.3.peg.1917"/>
<evidence type="ECO:0000259" key="7">
    <source>
        <dbReference type="PROSITE" id="PS51918"/>
    </source>
</evidence>
<dbReference type="GO" id="GO:0003824">
    <property type="term" value="F:catalytic activity"/>
    <property type="evidence" value="ECO:0007669"/>
    <property type="project" value="InterPro"/>
</dbReference>
<evidence type="ECO:0000256" key="6">
    <source>
        <dbReference type="ARBA" id="ARBA00023014"/>
    </source>
</evidence>
<keyword evidence="2" id="KW-0004">4Fe-4S</keyword>
<accession>A0A1C7P9E7</accession>
<reference evidence="9" key="1">
    <citation type="submission" date="2016-09" db="EMBL/GenBank/DDBJ databases">
        <authorList>
            <person name="Koehorst J."/>
        </authorList>
    </citation>
    <scope>NUCLEOTIDE SEQUENCE [LARGE SCALE GENOMIC DNA]</scope>
</reference>
<dbReference type="Proteomes" id="UP000176204">
    <property type="component" value="Chromosome I"/>
</dbReference>
<evidence type="ECO:0000313" key="9">
    <source>
        <dbReference type="Proteomes" id="UP000176204"/>
    </source>
</evidence>
<dbReference type="SFLD" id="SFLDS00029">
    <property type="entry name" value="Radical_SAM"/>
    <property type="match status" value="1"/>
</dbReference>
<evidence type="ECO:0000256" key="5">
    <source>
        <dbReference type="ARBA" id="ARBA00023004"/>
    </source>
</evidence>
<dbReference type="SUPFAM" id="SSF102114">
    <property type="entry name" value="Radical SAM enzymes"/>
    <property type="match status" value="1"/>
</dbReference>
<organism evidence="8 9">
    <name type="scientific">Akkermansia glycaniphila</name>
    <dbReference type="NCBI Taxonomy" id="1679444"/>
    <lineage>
        <taxon>Bacteria</taxon>
        <taxon>Pseudomonadati</taxon>
        <taxon>Verrucomicrobiota</taxon>
        <taxon>Verrucomicrobiia</taxon>
        <taxon>Verrucomicrobiales</taxon>
        <taxon>Akkermansiaceae</taxon>
        <taxon>Akkermansia</taxon>
    </lineage>
</organism>
<keyword evidence="9" id="KW-1185">Reference proteome</keyword>
<keyword evidence="4" id="KW-0479">Metal-binding</keyword>
<dbReference type="EMBL" id="LT629973">
    <property type="protein sequence ID" value="SEH94336.1"/>
    <property type="molecule type" value="Genomic_DNA"/>
</dbReference>
<protein>
    <submittedName>
        <fullName evidence="8">Aldolase-type tim barrel</fullName>
    </submittedName>
</protein>
<dbReference type="OrthoDB" id="9782387at2"/>
<dbReference type="SFLD" id="SFLDG01067">
    <property type="entry name" value="SPASM/twitch_domain_containing"/>
    <property type="match status" value="1"/>
</dbReference>
<dbReference type="CDD" id="cd21123">
    <property type="entry name" value="SPASM_MftC-like"/>
    <property type="match status" value="1"/>
</dbReference>
<dbReference type="CDD" id="cd01335">
    <property type="entry name" value="Radical_SAM"/>
    <property type="match status" value="1"/>
</dbReference>
<evidence type="ECO:0000256" key="3">
    <source>
        <dbReference type="ARBA" id="ARBA00022691"/>
    </source>
</evidence>
<dbReference type="InterPro" id="IPR050377">
    <property type="entry name" value="Radical_SAM_PqqE_MftC-like"/>
</dbReference>
<dbReference type="AlphaFoldDB" id="A0A1C7P9E7"/>
<dbReference type="InterPro" id="IPR058240">
    <property type="entry name" value="rSAM_sf"/>
</dbReference>
<keyword evidence="5" id="KW-0408">Iron</keyword>
<dbReference type="PANTHER" id="PTHR11228">
    <property type="entry name" value="RADICAL SAM DOMAIN PROTEIN"/>
    <property type="match status" value="1"/>
</dbReference>
<dbReference type="PROSITE" id="PS51918">
    <property type="entry name" value="RADICAL_SAM"/>
    <property type="match status" value="1"/>
</dbReference>
<dbReference type="SMART" id="SM00729">
    <property type="entry name" value="Elp3"/>
    <property type="match status" value="1"/>
</dbReference>
<dbReference type="GO" id="GO:0046872">
    <property type="term" value="F:metal ion binding"/>
    <property type="evidence" value="ECO:0007669"/>
    <property type="project" value="UniProtKB-KW"/>
</dbReference>